<evidence type="ECO:0000256" key="2">
    <source>
        <dbReference type="ARBA" id="ARBA00022448"/>
    </source>
</evidence>
<dbReference type="GO" id="GO:0017038">
    <property type="term" value="P:protein import"/>
    <property type="evidence" value="ECO:0007669"/>
    <property type="project" value="TreeGrafter"/>
</dbReference>
<evidence type="ECO:0000256" key="3">
    <source>
        <dbReference type="ARBA" id="ARBA00022475"/>
    </source>
</evidence>
<dbReference type="EMBL" id="JAENIJ010000006">
    <property type="protein sequence ID" value="MBK1881806.1"/>
    <property type="molecule type" value="Genomic_DNA"/>
</dbReference>
<evidence type="ECO:0000259" key="10">
    <source>
        <dbReference type="Pfam" id="PF01618"/>
    </source>
</evidence>
<evidence type="ECO:0000256" key="5">
    <source>
        <dbReference type="ARBA" id="ARBA00022927"/>
    </source>
</evidence>
<dbReference type="InterPro" id="IPR050790">
    <property type="entry name" value="ExbB/TolQ_transport"/>
</dbReference>
<comment type="similarity">
    <text evidence="8">Belongs to the exbB/tolQ family.</text>
</comment>
<proteinExistence type="inferred from homology"/>
<comment type="caution">
    <text evidence="11">The sequence shown here is derived from an EMBL/GenBank/DDBJ whole genome shotgun (WGS) entry which is preliminary data.</text>
</comment>
<feature type="transmembrane region" description="Helical" evidence="9">
    <location>
        <begin position="167"/>
        <end position="188"/>
    </location>
</feature>
<dbReference type="Pfam" id="PF01618">
    <property type="entry name" value="MotA_ExbB"/>
    <property type="match status" value="1"/>
</dbReference>
<evidence type="ECO:0000256" key="6">
    <source>
        <dbReference type="ARBA" id="ARBA00022989"/>
    </source>
</evidence>
<gene>
    <name evidence="11" type="ORF">JIN85_05235</name>
</gene>
<keyword evidence="12" id="KW-1185">Reference proteome</keyword>
<dbReference type="InterPro" id="IPR002898">
    <property type="entry name" value="MotA_ExbB_proton_chnl"/>
</dbReference>
<dbReference type="RefSeq" id="WP_200268328.1">
    <property type="nucleotide sequence ID" value="NZ_JAENIJ010000006.1"/>
</dbReference>
<dbReference type="PANTHER" id="PTHR30625">
    <property type="entry name" value="PROTEIN TOLQ"/>
    <property type="match status" value="1"/>
</dbReference>
<sequence>MFEILALAPKSNALTDFFFKSGPFIYPLILTSVAGVMAVIYKYLSLAPSRIIPPSLSRSLASFPESAKNNDAALREIQAGQSTLARLAAVTIKHRGKPREEIIQAVEAASREENVRLHSGIGVLDIVITVAPLLGLLGTASGLVTIFRGLGETNDNSRIALGIAEALYTTIFGLAIAVPCVIAHGYFLRKIEILTARLEILLSDLVSACQRKNPHA</sequence>
<dbReference type="GO" id="GO:0005886">
    <property type="term" value="C:plasma membrane"/>
    <property type="evidence" value="ECO:0007669"/>
    <property type="project" value="UniProtKB-SubCell"/>
</dbReference>
<comment type="subcellular location">
    <subcellularLocation>
        <location evidence="1">Cell membrane</location>
        <topology evidence="1">Multi-pass membrane protein</topology>
    </subcellularLocation>
    <subcellularLocation>
        <location evidence="8">Membrane</location>
        <topology evidence="8">Multi-pass membrane protein</topology>
    </subcellularLocation>
</comment>
<evidence type="ECO:0000256" key="8">
    <source>
        <dbReference type="RuleBase" id="RU004057"/>
    </source>
</evidence>
<keyword evidence="4 9" id="KW-0812">Transmembrane</keyword>
<dbReference type="PANTHER" id="PTHR30625:SF15">
    <property type="entry name" value="BIOPOLYMER TRANSPORT PROTEIN EXBB"/>
    <property type="match status" value="1"/>
</dbReference>
<dbReference type="AlphaFoldDB" id="A0A934S6Q1"/>
<name>A0A934S6Q1_9BACT</name>
<keyword evidence="3" id="KW-1003">Cell membrane</keyword>
<evidence type="ECO:0000256" key="9">
    <source>
        <dbReference type="SAM" id="Phobius"/>
    </source>
</evidence>
<evidence type="ECO:0000313" key="12">
    <source>
        <dbReference type="Proteomes" id="UP000603141"/>
    </source>
</evidence>
<protein>
    <submittedName>
        <fullName evidence="11">MotA/TolQ/ExbB proton channel family protein</fullName>
    </submittedName>
</protein>
<feature type="transmembrane region" description="Helical" evidence="9">
    <location>
        <begin position="24"/>
        <end position="44"/>
    </location>
</feature>
<evidence type="ECO:0000256" key="1">
    <source>
        <dbReference type="ARBA" id="ARBA00004651"/>
    </source>
</evidence>
<reference evidence="11" key="1">
    <citation type="submission" date="2021-01" db="EMBL/GenBank/DDBJ databases">
        <title>Modified the classification status of verrucomicrobia.</title>
        <authorList>
            <person name="Feng X."/>
        </authorList>
    </citation>
    <scope>NUCLEOTIDE SEQUENCE</scope>
    <source>
        <strain evidence="11">KCTC 22041</strain>
    </source>
</reference>
<keyword evidence="7 9" id="KW-0472">Membrane</keyword>
<feature type="transmembrane region" description="Helical" evidence="9">
    <location>
        <begin position="121"/>
        <end position="147"/>
    </location>
</feature>
<dbReference type="Proteomes" id="UP000603141">
    <property type="component" value="Unassembled WGS sequence"/>
</dbReference>
<organism evidence="11 12">
    <name type="scientific">Luteolibacter pohnpeiensis</name>
    <dbReference type="NCBI Taxonomy" id="454153"/>
    <lineage>
        <taxon>Bacteria</taxon>
        <taxon>Pseudomonadati</taxon>
        <taxon>Verrucomicrobiota</taxon>
        <taxon>Verrucomicrobiia</taxon>
        <taxon>Verrucomicrobiales</taxon>
        <taxon>Verrucomicrobiaceae</taxon>
        <taxon>Luteolibacter</taxon>
    </lineage>
</organism>
<evidence type="ECO:0000313" key="11">
    <source>
        <dbReference type="EMBL" id="MBK1881806.1"/>
    </source>
</evidence>
<evidence type="ECO:0000256" key="7">
    <source>
        <dbReference type="ARBA" id="ARBA00023136"/>
    </source>
</evidence>
<keyword evidence="6 9" id="KW-1133">Transmembrane helix</keyword>
<evidence type="ECO:0000256" key="4">
    <source>
        <dbReference type="ARBA" id="ARBA00022692"/>
    </source>
</evidence>
<keyword evidence="5 8" id="KW-0653">Protein transport</keyword>
<feature type="domain" description="MotA/TolQ/ExbB proton channel" evidence="10">
    <location>
        <begin position="85"/>
        <end position="199"/>
    </location>
</feature>
<keyword evidence="2 8" id="KW-0813">Transport</keyword>
<accession>A0A934S6Q1</accession>